<dbReference type="Gene3D" id="3.40.640.10">
    <property type="entry name" value="Type I PLP-dependent aspartate aminotransferase-like (Major domain)"/>
    <property type="match status" value="1"/>
</dbReference>
<dbReference type="InterPro" id="IPR015422">
    <property type="entry name" value="PyrdxlP-dep_Trfase_small"/>
</dbReference>
<dbReference type="AlphaFoldDB" id="A0A7S1BZ23"/>
<reference evidence="12" key="1">
    <citation type="submission" date="2021-01" db="EMBL/GenBank/DDBJ databases">
        <authorList>
            <person name="Corre E."/>
            <person name="Pelletier E."/>
            <person name="Niang G."/>
            <person name="Scheremetjew M."/>
            <person name="Finn R."/>
            <person name="Kale V."/>
            <person name="Holt S."/>
            <person name="Cochrane G."/>
            <person name="Meng A."/>
            <person name="Brown T."/>
            <person name="Cohen L."/>
        </authorList>
    </citation>
    <scope>NUCLEOTIDE SEQUENCE</scope>
    <source>
        <strain evidence="12">308</strain>
    </source>
</reference>
<evidence type="ECO:0000256" key="6">
    <source>
        <dbReference type="ARBA" id="ARBA00022898"/>
    </source>
</evidence>
<dbReference type="Gene3D" id="3.90.1150.10">
    <property type="entry name" value="Aspartate Aminotransferase, domain 1"/>
    <property type="match status" value="1"/>
</dbReference>
<keyword evidence="7" id="KW-0408">Iron</keyword>
<dbReference type="InterPro" id="IPR015424">
    <property type="entry name" value="PyrdxlP-dep_Trfase"/>
</dbReference>
<dbReference type="InterPro" id="IPR000192">
    <property type="entry name" value="Aminotrans_V_dom"/>
</dbReference>
<evidence type="ECO:0000256" key="1">
    <source>
        <dbReference type="ARBA" id="ARBA00001933"/>
    </source>
</evidence>
<evidence type="ECO:0000256" key="5">
    <source>
        <dbReference type="ARBA" id="ARBA00022723"/>
    </source>
</evidence>
<evidence type="ECO:0000256" key="3">
    <source>
        <dbReference type="ARBA" id="ARBA00012239"/>
    </source>
</evidence>
<dbReference type="EC" id="2.8.1.7" evidence="3"/>
<name>A0A7S1BZ23_9STRA</name>
<dbReference type="SUPFAM" id="SSF53383">
    <property type="entry name" value="PLP-dependent transferases"/>
    <property type="match status" value="1"/>
</dbReference>
<evidence type="ECO:0000256" key="9">
    <source>
        <dbReference type="RuleBase" id="RU004504"/>
    </source>
</evidence>
<evidence type="ECO:0000256" key="7">
    <source>
        <dbReference type="ARBA" id="ARBA00023004"/>
    </source>
</evidence>
<evidence type="ECO:0000256" key="2">
    <source>
        <dbReference type="ARBA" id="ARBA00006490"/>
    </source>
</evidence>
<protein>
    <recommendedName>
        <fullName evidence="3">cysteine desulfurase</fullName>
        <ecNumber evidence="3">2.8.1.7</ecNumber>
    </recommendedName>
</protein>
<gene>
    <name evidence="12" type="ORF">CHYS00102_LOCUS28318</name>
</gene>
<dbReference type="InterPro" id="IPR015421">
    <property type="entry name" value="PyrdxlP-dep_Trfase_major"/>
</dbReference>
<proteinExistence type="inferred from homology"/>
<dbReference type="PIRSF" id="PIRSF005572">
    <property type="entry name" value="NifS"/>
    <property type="match status" value="1"/>
</dbReference>
<comment type="similarity">
    <text evidence="2">Belongs to the class-V pyridoxal-phosphate-dependent aminotransferase family. NifS/IscS subfamily.</text>
</comment>
<feature type="compositionally biased region" description="Basic and acidic residues" evidence="10">
    <location>
        <begin position="9"/>
        <end position="28"/>
    </location>
</feature>
<keyword evidence="4" id="KW-0808">Transferase</keyword>
<evidence type="ECO:0000259" key="11">
    <source>
        <dbReference type="Pfam" id="PF00266"/>
    </source>
</evidence>
<comment type="cofactor">
    <cofactor evidence="1 9">
        <name>pyridoxal 5'-phosphate</name>
        <dbReference type="ChEBI" id="CHEBI:597326"/>
    </cofactor>
</comment>
<sequence>MGQCTSKTVEVDRKGRDSATPELEKVDGSELSSVDDAWSLSSDNSNRSITSNNIIYLDNNATTPIDPRVYDAMKPFLTREFGNPSAKGYRHGWDARRAVDAARRQVAELINCAPSEVVFTSGATESDAMALLGTFEALDKSRGAHLITSLMEHSAVLEAAKKLETTYDDVDVTYLSVRAEDEGVTTASSVEAALRDDTKMVSVMMVNNEIGVINEIEAIGKLCTERGILFHVDACQGLGKVPLDVKRFGIDMLSVSAHKIYGPKGCGAFFIAERDKQFFSPLLRGGGQEFGLRGGTHNVPGIVGFGEACRIAKHELENTDECFRLRKLRDTLYHTLKDGVKEIVVNGSLDPSRRVPSNLNVSFPGVEGEALLNKVNTKIALSSGSACTGATGSNHMS</sequence>
<dbReference type="Pfam" id="PF00266">
    <property type="entry name" value="Aminotran_5"/>
    <property type="match status" value="1"/>
</dbReference>
<evidence type="ECO:0000256" key="8">
    <source>
        <dbReference type="ARBA" id="ARBA00023014"/>
    </source>
</evidence>
<keyword evidence="5" id="KW-0479">Metal-binding</keyword>
<organism evidence="12">
    <name type="scientific">Corethron hystrix</name>
    <dbReference type="NCBI Taxonomy" id="216773"/>
    <lineage>
        <taxon>Eukaryota</taxon>
        <taxon>Sar</taxon>
        <taxon>Stramenopiles</taxon>
        <taxon>Ochrophyta</taxon>
        <taxon>Bacillariophyta</taxon>
        <taxon>Coscinodiscophyceae</taxon>
        <taxon>Corethrophycidae</taxon>
        <taxon>Corethrales</taxon>
        <taxon>Corethraceae</taxon>
        <taxon>Corethron</taxon>
    </lineage>
</organism>
<feature type="region of interest" description="Disordered" evidence="10">
    <location>
        <begin position="1"/>
        <end position="28"/>
    </location>
</feature>
<dbReference type="PANTHER" id="PTHR11601:SF34">
    <property type="entry name" value="CYSTEINE DESULFURASE"/>
    <property type="match status" value="1"/>
</dbReference>
<evidence type="ECO:0000256" key="10">
    <source>
        <dbReference type="SAM" id="MobiDB-lite"/>
    </source>
</evidence>
<evidence type="ECO:0000313" key="12">
    <source>
        <dbReference type="EMBL" id="CAD8901099.1"/>
    </source>
</evidence>
<dbReference type="InterPro" id="IPR016454">
    <property type="entry name" value="Cysteine_dSase"/>
</dbReference>
<dbReference type="GO" id="GO:0051536">
    <property type="term" value="F:iron-sulfur cluster binding"/>
    <property type="evidence" value="ECO:0007669"/>
    <property type="project" value="UniProtKB-KW"/>
</dbReference>
<dbReference type="GO" id="GO:0046872">
    <property type="term" value="F:metal ion binding"/>
    <property type="evidence" value="ECO:0007669"/>
    <property type="project" value="UniProtKB-KW"/>
</dbReference>
<evidence type="ECO:0000256" key="4">
    <source>
        <dbReference type="ARBA" id="ARBA00022679"/>
    </source>
</evidence>
<accession>A0A7S1BZ23</accession>
<dbReference type="GO" id="GO:0031071">
    <property type="term" value="F:cysteine desulfurase activity"/>
    <property type="evidence" value="ECO:0007669"/>
    <property type="project" value="UniProtKB-EC"/>
</dbReference>
<dbReference type="PROSITE" id="PS00595">
    <property type="entry name" value="AA_TRANSFER_CLASS_5"/>
    <property type="match status" value="1"/>
</dbReference>
<keyword evidence="8" id="KW-0411">Iron-sulfur</keyword>
<dbReference type="InterPro" id="IPR020578">
    <property type="entry name" value="Aminotrans_V_PyrdxlP_BS"/>
</dbReference>
<keyword evidence="6" id="KW-0663">Pyridoxal phosphate</keyword>
<dbReference type="PANTHER" id="PTHR11601">
    <property type="entry name" value="CYSTEINE DESULFURYLASE FAMILY MEMBER"/>
    <property type="match status" value="1"/>
</dbReference>
<dbReference type="EMBL" id="HBFR01038774">
    <property type="protein sequence ID" value="CAD8901099.1"/>
    <property type="molecule type" value="Transcribed_RNA"/>
</dbReference>
<feature type="domain" description="Aminotransferase class V" evidence="11">
    <location>
        <begin position="55"/>
        <end position="388"/>
    </location>
</feature>